<feature type="domain" description="PGG" evidence="3">
    <location>
        <begin position="184"/>
        <end position="272"/>
    </location>
</feature>
<keyword evidence="2" id="KW-0812">Transmembrane</keyword>
<comment type="caution">
    <text evidence="4">The sequence shown here is derived from an EMBL/GenBank/DDBJ whole genome shotgun (WGS) entry which is preliminary data.</text>
</comment>
<organism evidence="4 5">
    <name type="scientific">Tetracentron sinense</name>
    <name type="common">Spur-leaf</name>
    <dbReference type="NCBI Taxonomy" id="13715"/>
    <lineage>
        <taxon>Eukaryota</taxon>
        <taxon>Viridiplantae</taxon>
        <taxon>Streptophyta</taxon>
        <taxon>Embryophyta</taxon>
        <taxon>Tracheophyta</taxon>
        <taxon>Spermatophyta</taxon>
        <taxon>Magnoliopsida</taxon>
        <taxon>Trochodendrales</taxon>
        <taxon>Trochodendraceae</taxon>
        <taxon>Tetracentron</taxon>
    </lineage>
</organism>
<feature type="transmembrane region" description="Helical" evidence="2">
    <location>
        <begin position="244"/>
        <end position="270"/>
    </location>
</feature>
<dbReference type="OrthoDB" id="539213at2759"/>
<evidence type="ECO:0000259" key="3">
    <source>
        <dbReference type="Pfam" id="PF13962"/>
    </source>
</evidence>
<dbReference type="PANTHER" id="PTHR24128:SF112">
    <property type="entry name" value="OS06G0292400 PROTEIN"/>
    <property type="match status" value="1"/>
</dbReference>
<dbReference type="SUPFAM" id="SSF48403">
    <property type="entry name" value="Ankyrin repeat"/>
    <property type="match status" value="1"/>
</dbReference>
<dbReference type="PROSITE" id="PS50088">
    <property type="entry name" value="ANK_REPEAT"/>
    <property type="match status" value="1"/>
</dbReference>
<dbReference type="PROSITE" id="PS50297">
    <property type="entry name" value="ANK_REP_REGION"/>
    <property type="match status" value="1"/>
</dbReference>
<sequence>MLIGIHFIDTPLHIAVSAGKTSFAREIANLKPSFAKKLNEDGYSPMHLASAMGDMGMMEELMTIGRELSSKGQREKNTSSLCSYVWEDCSLAPKFLRLNFPKVEVNAMNAIGHTALDILLQLPKDDRYEEIQDILHSAKAVIGIDIIRTSPPPTDHYIQVKIPRPLRGWMGKFDRQVMKDYPIEVRNAVLVVAVLTAAATFQTGVNPPGGVWQDNYHPDANDEIGNNNPRDISHTAGTAIMGSYIISGLSIFTICNLSGFLISYAMIILLTDGFPMRIFSHYGRKKKAFAREQIGGASVHGNKRK</sequence>
<dbReference type="Proteomes" id="UP000655225">
    <property type="component" value="Unassembled WGS sequence"/>
</dbReference>
<proteinExistence type="predicted"/>
<evidence type="ECO:0000256" key="2">
    <source>
        <dbReference type="SAM" id="Phobius"/>
    </source>
</evidence>
<feature type="repeat" description="ANK" evidence="1">
    <location>
        <begin position="41"/>
        <end position="73"/>
    </location>
</feature>
<dbReference type="SMART" id="SM00248">
    <property type="entry name" value="ANK"/>
    <property type="match status" value="2"/>
</dbReference>
<accession>A0A835DAL5</accession>
<dbReference type="Gene3D" id="1.25.40.20">
    <property type="entry name" value="Ankyrin repeat-containing domain"/>
    <property type="match status" value="1"/>
</dbReference>
<dbReference type="InterPro" id="IPR002110">
    <property type="entry name" value="Ankyrin_rpt"/>
</dbReference>
<name>A0A835DAL5_TETSI</name>
<keyword evidence="2" id="KW-0472">Membrane</keyword>
<evidence type="ECO:0000313" key="4">
    <source>
        <dbReference type="EMBL" id="KAF8393857.1"/>
    </source>
</evidence>
<protein>
    <recommendedName>
        <fullName evidence="3">PGG domain-containing protein</fullName>
    </recommendedName>
</protein>
<reference evidence="4 5" key="1">
    <citation type="submission" date="2020-04" db="EMBL/GenBank/DDBJ databases">
        <title>Plant Genome Project.</title>
        <authorList>
            <person name="Zhang R.-G."/>
        </authorList>
    </citation>
    <scope>NUCLEOTIDE SEQUENCE [LARGE SCALE GENOMIC DNA]</scope>
    <source>
        <strain evidence="4">YNK0</strain>
        <tissue evidence="4">Leaf</tissue>
    </source>
</reference>
<dbReference type="AlphaFoldDB" id="A0A835DAL5"/>
<evidence type="ECO:0000313" key="5">
    <source>
        <dbReference type="Proteomes" id="UP000655225"/>
    </source>
</evidence>
<keyword evidence="5" id="KW-1185">Reference proteome</keyword>
<dbReference type="EMBL" id="JABCRI010000014">
    <property type="protein sequence ID" value="KAF8393857.1"/>
    <property type="molecule type" value="Genomic_DNA"/>
</dbReference>
<keyword evidence="2" id="KW-1133">Transmembrane helix</keyword>
<dbReference type="InterPro" id="IPR026961">
    <property type="entry name" value="PGG_dom"/>
</dbReference>
<dbReference type="Pfam" id="PF13962">
    <property type="entry name" value="PGG"/>
    <property type="match status" value="1"/>
</dbReference>
<keyword evidence="1" id="KW-0040">ANK repeat</keyword>
<evidence type="ECO:0000256" key="1">
    <source>
        <dbReference type="PROSITE-ProRule" id="PRU00023"/>
    </source>
</evidence>
<dbReference type="InterPro" id="IPR036770">
    <property type="entry name" value="Ankyrin_rpt-contain_sf"/>
</dbReference>
<gene>
    <name evidence="4" type="ORF">HHK36_020055</name>
</gene>
<dbReference type="PANTHER" id="PTHR24128">
    <property type="entry name" value="HOMEOBOX PROTEIN WARIAI"/>
    <property type="match status" value="1"/>
</dbReference>